<dbReference type="NCBIfam" id="NF004421">
    <property type="entry name" value="PRK05762.1-2"/>
    <property type="match status" value="1"/>
</dbReference>
<dbReference type="SUPFAM" id="SSF56672">
    <property type="entry name" value="DNA/RNA polymerases"/>
    <property type="match status" value="1"/>
</dbReference>
<dbReference type="InterPro" id="IPR043502">
    <property type="entry name" value="DNA/RNA_pol_sf"/>
</dbReference>
<keyword evidence="5 7" id="KW-0238">DNA-binding</keyword>
<dbReference type="InterPro" id="IPR036397">
    <property type="entry name" value="RNaseH_sf"/>
</dbReference>
<dbReference type="GO" id="GO:0045004">
    <property type="term" value="P:DNA replication proofreading"/>
    <property type="evidence" value="ECO:0007669"/>
    <property type="project" value="TreeGrafter"/>
</dbReference>
<dbReference type="InterPro" id="IPR042087">
    <property type="entry name" value="DNA_pol_B_thumb"/>
</dbReference>
<dbReference type="Gene3D" id="3.30.420.10">
    <property type="entry name" value="Ribonuclease H-like superfamily/Ribonuclease H"/>
    <property type="match status" value="1"/>
</dbReference>
<organism evidence="10 11">
    <name type="scientific">Sandaracinus amylolyticus</name>
    <dbReference type="NCBI Taxonomy" id="927083"/>
    <lineage>
        <taxon>Bacteria</taxon>
        <taxon>Pseudomonadati</taxon>
        <taxon>Myxococcota</taxon>
        <taxon>Polyangia</taxon>
        <taxon>Polyangiales</taxon>
        <taxon>Sandaracinaceae</taxon>
        <taxon>Sandaracinus</taxon>
    </lineage>
</organism>
<dbReference type="InterPro" id="IPR050240">
    <property type="entry name" value="DNA_pol_type-B"/>
</dbReference>
<dbReference type="GO" id="GO:0000166">
    <property type="term" value="F:nucleotide binding"/>
    <property type="evidence" value="ECO:0007669"/>
    <property type="project" value="InterPro"/>
</dbReference>
<dbReference type="Pfam" id="PF03104">
    <property type="entry name" value="DNA_pol_B_exo1"/>
    <property type="match status" value="1"/>
</dbReference>
<dbReference type="STRING" id="927083.DB32_001953"/>
<dbReference type="EMBL" id="CP011125">
    <property type="protein sequence ID" value="AKF04804.1"/>
    <property type="molecule type" value="Genomic_DNA"/>
</dbReference>
<dbReference type="Gene3D" id="3.90.1600.10">
    <property type="entry name" value="Palm domain of DNA polymerase"/>
    <property type="match status" value="2"/>
</dbReference>
<evidence type="ECO:0000313" key="11">
    <source>
        <dbReference type="Proteomes" id="UP000034883"/>
    </source>
</evidence>
<dbReference type="InterPro" id="IPR012337">
    <property type="entry name" value="RNaseH-like_sf"/>
</dbReference>
<dbReference type="InterPro" id="IPR006134">
    <property type="entry name" value="DNA-dir_DNA_pol_B_multi_dom"/>
</dbReference>
<dbReference type="Gene3D" id="1.10.132.60">
    <property type="entry name" value="DNA polymerase family B, C-terminal domain"/>
    <property type="match status" value="1"/>
</dbReference>
<comment type="catalytic activity">
    <reaction evidence="6 7">
        <text>DNA(n) + a 2'-deoxyribonucleoside 5'-triphosphate = DNA(n+1) + diphosphate</text>
        <dbReference type="Rhea" id="RHEA:22508"/>
        <dbReference type="Rhea" id="RHEA-COMP:17339"/>
        <dbReference type="Rhea" id="RHEA-COMP:17340"/>
        <dbReference type="ChEBI" id="CHEBI:33019"/>
        <dbReference type="ChEBI" id="CHEBI:61560"/>
        <dbReference type="ChEBI" id="CHEBI:173112"/>
        <dbReference type="EC" id="2.7.7.7"/>
    </reaction>
</comment>
<protein>
    <recommendedName>
        <fullName evidence="7">DNA polymerase</fullName>
        <ecNumber evidence="7">2.7.7.7</ecNumber>
    </recommendedName>
</protein>
<dbReference type="EC" id="2.7.7.7" evidence="7"/>
<dbReference type="FunFam" id="3.90.1600.10:FF:000030">
    <property type="entry name" value="DNA polymerase II"/>
    <property type="match status" value="1"/>
</dbReference>
<evidence type="ECO:0000259" key="8">
    <source>
        <dbReference type="Pfam" id="PF00136"/>
    </source>
</evidence>
<dbReference type="Pfam" id="PF00136">
    <property type="entry name" value="DNA_pol_B"/>
    <property type="match status" value="2"/>
</dbReference>
<evidence type="ECO:0000256" key="2">
    <source>
        <dbReference type="ARBA" id="ARBA00022679"/>
    </source>
</evidence>
<evidence type="ECO:0000256" key="7">
    <source>
        <dbReference type="RuleBase" id="RU000442"/>
    </source>
</evidence>
<evidence type="ECO:0000256" key="4">
    <source>
        <dbReference type="ARBA" id="ARBA00022932"/>
    </source>
</evidence>
<dbReference type="KEGG" id="samy:DB32_001953"/>
<dbReference type="InterPro" id="IPR023211">
    <property type="entry name" value="DNA_pol_palm_dom_sf"/>
</dbReference>
<dbReference type="InterPro" id="IPR017964">
    <property type="entry name" value="DNA-dir_DNA_pol_B_CS"/>
</dbReference>
<keyword evidence="3 7" id="KW-0548">Nucleotidyltransferase</keyword>
<feature type="domain" description="DNA-directed DNA polymerase family B multifunctional" evidence="8">
    <location>
        <begin position="466"/>
        <end position="722"/>
    </location>
</feature>
<dbReference type="Pfam" id="PF21474">
    <property type="entry name" value="DNApolII_N"/>
    <property type="match status" value="1"/>
</dbReference>
<keyword evidence="7" id="KW-0235">DNA replication</keyword>
<evidence type="ECO:0000256" key="6">
    <source>
        <dbReference type="ARBA" id="ARBA00049244"/>
    </source>
</evidence>
<keyword evidence="2 7" id="KW-0808">Transferase</keyword>
<proteinExistence type="inferred from homology"/>
<dbReference type="PRINTS" id="PR00106">
    <property type="entry name" value="DNAPOLB"/>
</dbReference>
<dbReference type="SMART" id="SM00486">
    <property type="entry name" value="POLBc"/>
    <property type="match status" value="1"/>
</dbReference>
<dbReference type="GO" id="GO:0003677">
    <property type="term" value="F:DNA binding"/>
    <property type="evidence" value="ECO:0007669"/>
    <property type="project" value="UniProtKB-KW"/>
</dbReference>
<dbReference type="RefSeq" id="WP_053232107.1">
    <property type="nucleotide sequence ID" value="NZ_CP011125.1"/>
</dbReference>
<keyword evidence="11" id="KW-1185">Reference proteome</keyword>
<sequence>MSDVRELDAFLLSREWRDGPGGVEITLWAVSSEHGAIKATLRDQEAVLFVPRDVATEAGRRDPRPLRTREGLDVDAVYFRSQRALIAERERLRNRLQVALESDVKPSDRFLMERFVTSGITLRGPARAKDGVLHVRDPQVRAADVTPRLRALSLDIETDGWDGPVLSIALAAEGLERVLIRRARETDRDHDAITFHDDERALLEAAFGVIRRADPDLIVGWNVVEFDLRALQARCATLRIPFAIGRAGERARVLEGATASQVSIARVPGRVVLDGIATLKNATWSFERYTLDHVARALVGRGKRIDAGGDALAEIRRMHAEDPDALAAYNLEDARLVLDVFRAADLVGFAVERARLTGLPLDRQGGAVAAFDHLYLPRLHRRGYVAPDVGVEVDAIPSPGGHVLESVPGLYRNVLSFDFRSLYPSIIRTFHVDPLGLWAPGDDPIPGFEGASFPREGAILPDIVAHLAEARGRAQAAQNEALSRAIKILMNSFYGVLGTPGCRFFDPRLASSITRRGHEIIDRSRAFFEERGHAVIYGDTDSLFVRLPESLAEAECRAEGSRLAREITAYWRDALAREMRVESFLEMRFESHYLRFLMPTMRHSDRGSKKRYAGLVRRGDGAVELVIRGLEAIRSDWTPLAREVQRELLRRVFVDEPWEDWLRGVRADLVGGKLDHELVYRRRLRREIEDYGGSPPHVRAARLLDDDLDGDEIEYVITTRGPEPASRRTSPIDHAHYVDKQLAPAADVVLPLLGTSFDRVAGAQLRLF</sequence>
<keyword evidence="4 7" id="KW-0239">DNA-directed DNA polymerase</keyword>
<dbReference type="PANTHER" id="PTHR10322:SF23">
    <property type="entry name" value="DNA POLYMERASE DELTA CATALYTIC SUBUNIT"/>
    <property type="match status" value="1"/>
</dbReference>
<evidence type="ECO:0000313" key="10">
    <source>
        <dbReference type="EMBL" id="AKF04804.1"/>
    </source>
</evidence>
<dbReference type="Gene3D" id="2.40.50.590">
    <property type="match status" value="1"/>
</dbReference>
<evidence type="ECO:0000256" key="3">
    <source>
        <dbReference type="ARBA" id="ARBA00022695"/>
    </source>
</evidence>
<evidence type="ECO:0000256" key="5">
    <source>
        <dbReference type="ARBA" id="ARBA00023125"/>
    </source>
</evidence>
<gene>
    <name evidence="10" type="ORF">DB32_001953</name>
</gene>
<accession>A0A0F6SE95</accession>
<dbReference type="AlphaFoldDB" id="A0A0F6SE95"/>
<name>A0A0F6SE95_9BACT</name>
<comment type="similarity">
    <text evidence="1 7">Belongs to the DNA polymerase type-B family.</text>
</comment>
<evidence type="ECO:0000259" key="9">
    <source>
        <dbReference type="Pfam" id="PF03104"/>
    </source>
</evidence>
<dbReference type="Proteomes" id="UP000034883">
    <property type="component" value="Chromosome"/>
</dbReference>
<feature type="domain" description="DNA-directed DNA polymerase family B exonuclease" evidence="9">
    <location>
        <begin position="140"/>
        <end position="294"/>
    </location>
</feature>
<dbReference type="PROSITE" id="PS00116">
    <property type="entry name" value="DNA_POLYMERASE_B"/>
    <property type="match status" value="1"/>
</dbReference>
<dbReference type="SUPFAM" id="SSF53098">
    <property type="entry name" value="Ribonuclease H-like"/>
    <property type="match status" value="1"/>
</dbReference>
<dbReference type="PANTHER" id="PTHR10322">
    <property type="entry name" value="DNA POLYMERASE CATALYTIC SUBUNIT"/>
    <property type="match status" value="1"/>
</dbReference>
<evidence type="ECO:0000256" key="1">
    <source>
        <dbReference type="ARBA" id="ARBA00005755"/>
    </source>
</evidence>
<dbReference type="GO" id="GO:0008296">
    <property type="term" value="F:3'-5'-DNA exonuclease activity"/>
    <property type="evidence" value="ECO:0007669"/>
    <property type="project" value="TreeGrafter"/>
</dbReference>
<reference evidence="10 11" key="1">
    <citation type="submission" date="2015-03" db="EMBL/GenBank/DDBJ databases">
        <title>Genome assembly of Sandaracinus amylolyticus DSM 53668.</title>
        <authorList>
            <person name="Sharma G."/>
            <person name="Subramanian S."/>
        </authorList>
    </citation>
    <scope>NUCLEOTIDE SEQUENCE [LARGE SCALE GENOMIC DNA]</scope>
    <source>
        <strain evidence="10 11">DSM 53668</strain>
    </source>
</reference>
<dbReference type="GO" id="GO:0003887">
    <property type="term" value="F:DNA-directed DNA polymerase activity"/>
    <property type="evidence" value="ECO:0007669"/>
    <property type="project" value="UniProtKB-KW"/>
</dbReference>
<dbReference type="InterPro" id="IPR006133">
    <property type="entry name" value="DNA-dir_DNA_pol_B_exonuc"/>
</dbReference>
<feature type="domain" description="DNA-directed DNA polymerase family B multifunctional" evidence="8">
    <location>
        <begin position="375"/>
        <end position="429"/>
    </location>
</feature>
<dbReference type="InterPro" id="IPR006172">
    <property type="entry name" value="DNA-dir_DNA_pol_B"/>
</dbReference>
<dbReference type="GO" id="GO:0009432">
    <property type="term" value="P:SOS response"/>
    <property type="evidence" value="ECO:0007669"/>
    <property type="project" value="TreeGrafter"/>
</dbReference>